<keyword evidence="1" id="KW-1133">Transmembrane helix</keyword>
<name>A0A1G9IZH2_9BACT</name>
<feature type="transmembrane region" description="Helical" evidence="1">
    <location>
        <begin position="47"/>
        <end position="67"/>
    </location>
</feature>
<accession>A0A1G9IZH2</accession>
<dbReference type="RefSeq" id="WP_092161746.1">
    <property type="nucleotide sequence ID" value="NZ_FNGA01000004.1"/>
</dbReference>
<dbReference type="AlphaFoldDB" id="A0A1G9IZH2"/>
<keyword evidence="1" id="KW-0472">Membrane</keyword>
<dbReference type="Proteomes" id="UP000199053">
    <property type="component" value="Unassembled WGS sequence"/>
</dbReference>
<protein>
    <submittedName>
        <fullName evidence="3">Uncharacterized membrane protein</fullName>
    </submittedName>
</protein>
<keyword evidence="4" id="KW-1185">Reference proteome</keyword>
<feature type="transmembrane region" description="Helical" evidence="1">
    <location>
        <begin position="112"/>
        <end position="129"/>
    </location>
</feature>
<feature type="domain" description="Chlorhexidine efflux transporter" evidence="2">
    <location>
        <begin position="77"/>
        <end position="136"/>
    </location>
</feature>
<feature type="transmembrane region" description="Helical" evidence="1">
    <location>
        <begin position="79"/>
        <end position="100"/>
    </location>
</feature>
<sequence>MQDTMRSPFVRAILTLVFEISLVVLMMPVISLLTWKNSDITGAFSLTFYLTAIPINYIYNYVFDLVLLKRGKPLYERSVSLRIFHALLFEAILLPIQIPLAMNMLDLSFGKALTLGLSLAAVVSVYNFLSNKAFDTHL</sequence>
<organism evidence="3 4">
    <name type="scientific">Maridesulfovibrio ferrireducens</name>
    <dbReference type="NCBI Taxonomy" id="246191"/>
    <lineage>
        <taxon>Bacteria</taxon>
        <taxon>Pseudomonadati</taxon>
        <taxon>Thermodesulfobacteriota</taxon>
        <taxon>Desulfovibrionia</taxon>
        <taxon>Desulfovibrionales</taxon>
        <taxon>Desulfovibrionaceae</taxon>
        <taxon>Maridesulfovibrio</taxon>
    </lineage>
</organism>
<dbReference type="Pfam" id="PF05232">
    <property type="entry name" value="BTP"/>
    <property type="match status" value="2"/>
</dbReference>
<dbReference type="STRING" id="246191.SAMN05660337_2570"/>
<dbReference type="OrthoDB" id="1631120at2"/>
<dbReference type="EMBL" id="FNGA01000004">
    <property type="protein sequence ID" value="SDL30264.1"/>
    <property type="molecule type" value="Genomic_DNA"/>
</dbReference>
<keyword evidence="1" id="KW-0812">Transmembrane</keyword>
<reference evidence="4" key="1">
    <citation type="submission" date="2016-10" db="EMBL/GenBank/DDBJ databases">
        <authorList>
            <person name="Varghese N."/>
            <person name="Submissions S."/>
        </authorList>
    </citation>
    <scope>NUCLEOTIDE SEQUENCE [LARGE SCALE GENOMIC DNA]</scope>
    <source>
        <strain evidence="4">DSM 16995</strain>
    </source>
</reference>
<feature type="transmembrane region" description="Helical" evidence="1">
    <location>
        <begin position="12"/>
        <end position="35"/>
    </location>
</feature>
<evidence type="ECO:0000259" key="2">
    <source>
        <dbReference type="Pfam" id="PF05232"/>
    </source>
</evidence>
<evidence type="ECO:0000256" key="1">
    <source>
        <dbReference type="SAM" id="Phobius"/>
    </source>
</evidence>
<evidence type="ECO:0000313" key="3">
    <source>
        <dbReference type="EMBL" id="SDL30264.1"/>
    </source>
</evidence>
<evidence type="ECO:0000313" key="4">
    <source>
        <dbReference type="Proteomes" id="UP000199053"/>
    </source>
</evidence>
<gene>
    <name evidence="3" type="ORF">SAMN05660337_2570</name>
</gene>
<dbReference type="InterPro" id="IPR007896">
    <property type="entry name" value="BTP_bacteria"/>
</dbReference>
<feature type="domain" description="Chlorhexidine efflux transporter" evidence="2">
    <location>
        <begin position="6"/>
        <end position="66"/>
    </location>
</feature>
<proteinExistence type="predicted"/>